<dbReference type="Pfam" id="PF07729">
    <property type="entry name" value="FCD"/>
    <property type="match status" value="1"/>
</dbReference>
<evidence type="ECO:0000256" key="2">
    <source>
        <dbReference type="ARBA" id="ARBA00023125"/>
    </source>
</evidence>
<dbReference type="SUPFAM" id="SSF48008">
    <property type="entry name" value="GntR ligand-binding domain-like"/>
    <property type="match status" value="1"/>
</dbReference>
<comment type="caution">
    <text evidence="5">The sequence shown here is derived from an EMBL/GenBank/DDBJ whole genome shotgun (WGS) entry which is preliminary data.</text>
</comment>
<dbReference type="SMART" id="SM00895">
    <property type="entry name" value="FCD"/>
    <property type="match status" value="1"/>
</dbReference>
<reference evidence="5" key="1">
    <citation type="submission" date="2020-10" db="EMBL/GenBank/DDBJ databases">
        <title>Diversity and distribution of actinomycetes associated with coral in the coast of Hainan.</title>
        <authorList>
            <person name="Li F."/>
        </authorList>
    </citation>
    <scope>NUCLEOTIDE SEQUENCE</scope>
    <source>
        <strain evidence="5">HNM0983</strain>
    </source>
</reference>
<dbReference type="Gene3D" id="1.20.120.530">
    <property type="entry name" value="GntR ligand-binding domain-like"/>
    <property type="match status" value="1"/>
</dbReference>
<dbReference type="PROSITE" id="PS50949">
    <property type="entry name" value="HTH_GNTR"/>
    <property type="match status" value="1"/>
</dbReference>
<name>A0A929B6Q3_9PSEU</name>
<evidence type="ECO:0000313" key="6">
    <source>
        <dbReference type="Proteomes" id="UP000598360"/>
    </source>
</evidence>
<dbReference type="Proteomes" id="UP000598360">
    <property type="component" value="Unassembled WGS sequence"/>
</dbReference>
<dbReference type="GO" id="GO:0003677">
    <property type="term" value="F:DNA binding"/>
    <property type="evidence" value="ECO:0007669"/>
    <property type="project" value="UniProtKB-KW"/>
</dbReference>
<keyword evidence="1" id="KW-0805">Transcription regulation</keyword>
<evidence type="ECO:0000313" key="5">
    <source>
        <dbReference type="EMBL" id="MBE9374194.1"/>
    </source>
</evidence>
<dbReference type="SUPFAM" id="SSF46785">
    <property type="entry name" value="Winged helix' DNA-binding domain"/>
    <property type="match status" value="1"/>
</dbReference>
<organism evidence="5 6">
    <name type="scientific">Saccharopolyspora montiporae</name>
    <dbReference type="NCBI Taxonomy" id="2781240"/>
    <lineage>
        <taxon>Bacteria</taxon>
        <taxon>Bacillati</taxon>
        <taxon>Actinomycetota</taxon>
        <taxon>Actinomycetes</taxon>
        <taxon>Pseudonocardiales</taxon>
        <taxon>Pseudonocardiaceae</taxon>
        <taxon>Saccharopolyspora</taxon>
    </lineage>
</organism>
<accession>A0A929B6Q3</accession>
<keyword evidence="2" id="KW-0238">DNA-binding</keyword>
<protein>
    <submittedName>
        <fullName evidence="5">FadR family transcriptional regulator</fullName>
    </submittedName>
</protein>
<keyword evidence="3" id="KW-0804">Transcription</keyword>
<dbReference type="InterPro" id="IPR000524">
    <property type="entry name" value="Tscrpt_reg_HTH_GntR"/>
</dbReference>
<dbReference type="InterPro" id="IPR008920">
    <property type="entry name" value="TF_FadR/GntR_C"/>
</dbReference>
<evidence type="ECO:0000259" key="4">
    <source>
        <dbReference type="PROSITE" id="PS50949"/>
    </source>
</evidence>
<feature type="domain" description="HTH gntR-type" evidence="4">
    <location>
        <begin position="18"/>
        <end position="85"/>
    </location>
</feature>
<dbReference type="SMART" id="SM00345">
    <property type="entry name" value="HTH_GNTR"/>
    <property type="match status" value="1"/>
</dbReference>
<dbReference type="AlphaFoldDB" id="A0A929B6Q3"/>
<dbReference type="EMBL" id="JADEYC010000011">
    <property type="protein sequence ID" value="MBE9374194.1"/>
    <property type="molecule type" value="Genomic_DNA"/>
</dbReference>
<sequence>MFGGDAPAGPARRGAFMAGLHDEVVDVLGREIAAGAYPAGGVLRIEEVEQRFGISRSVAREAVRTLGSIRMVFGRKRVGFVVRPRAEWNSFDPKLIRWELAADRTRQLTSLAELRTAIEPVAAAAAARRAGDDDVARLVALSERMVVTARSGDLDAFMDADVDFHHAVLAASGNAMFGQLHESVEEVLRWRAGSGLMPEHPRPVAVRLHCEVAECIRGGDRARAEEAMRELVAEALEGTLSVLGADQ</sequence>
<dbReference type="Gene3D" id="1.10.10.10">
    <property type="entry name" value="Winged helix-like DNA-binding domain superfamily/Winged helix DNA-binding domain"/>
    <property type="match status" value="1"/>
</dbReference>
<dbReference type="InterPro" id="IPR011711">
    <property type="entry name" value="GntR_C"/>
</dbReference>
<dbReference type="PANTHER" id="PTHR43537:SF44">
    <property type="entry name" value="GNTR FAMILY REGULATORY PROTEIN"/>
    <property type="match status" value="1"/>
</dbReference>
<dbReference type="InterPro" id="IPR036388">
    <property type="entry name" value="WH-like_DNA-bd_sf"/>
</dbReference>
<evidence type="ECO:0000256" key="3">
    <source>
        <dbReference type="ARBA" id="ARBA00023163"/>
    </source>
</evidence>
<dbReference type="InterPro" id="IPR036390">
    <property type="entry name" value="WH_DNA-bd_sf"/>
</dbReference>
<proteinExistence type="predicted"/>
<gene>
    <name evidence="5" type="ORF">IQ251_07010</name>
</gene>
<dbReference type="GO" id="GO:0003700">
    <property type="term" value="F:DNA-binding transcription factor activity"/>
    <property type="evidence" value="ECO:0007669"/>
    <property type="project" value="InterPro"/>
</dbReference>
<evidence type="ECO:0000256" key="1">
    <source>
        <dbReference type="ARBA" id="ARBA00023015"/>
    </source>
</evidence>
<keyword evidence="6" id="KW-1185">Reference proteome</keyword>
<dbReference type="PANTHER" id="PTHR43537">
    <property type="entry name" value="TRANSCRIPTIONAL REGULATOR, GNTR FAMILY"/>
    <property type="match status" value="1"/>
</dbReference>
<dbReference type="Pfam" id="PF00392">
    <property type="entry name" value="GntR"/>
    <property type="match status" value="1"/>
</dbReference>